<dbReference type="PANTHER" id="PTHR30175">
    <property type="entry name" value="PHOSPHOTRANSFERASE SYSTEM TRANSPORT PROTEIN"/>
    <property type="match status" value="1"/>
</dbReference>
<feature type="active site" description="Phosphocysteine intermediate; for EIIB activity" evidence="11">
    <location>
        <position position="28"/>
    </location>
</feature>
<keyword evidence="4" id="KW-0762">Sugar transport</keyword>
<dbReference type="RefSeq" id="WP_238317608.1">
    <property type="nucleotide sequence ID" value="NZ_BQKV01000098.1"/>
</dbReference>
<feature type="transmembrane region" description="Helical" evidence="12">
    <location>
        <begin position="185"/>
        <end position="205"/>
    </location>
</feature>
<name>A0AA37MZB8_9FIRM</name>
<dbReference type="InterPro" id="IPR003352">
    <property type="entry name" value="PTS_EIIC"/>
</dbReference>
<feature type="transmembrane region" description="Helical" evidence="12">
    <location>
        <begin position="434"/>
        <end position="455"/>
    </location>
</feature>
<comment type="caution">
    <text evidence="15">The sequence shown here is derived from an EMBL/GenBank/DDBJ whole genome shotgun (WGS) entry which is preliminary data.</text>
</comment>
<evidence type="ECO:0000256" key="10">
    <source>
        <dbReference type="ARBA" id="ARBA00023136"/>
    </source>
</evidence>
<evidence type="ECO:0000256" key="5">
    <source>
        <dbReference type="ARBA" id="ARBA00022679"/>
    </source>
</evidence>
<dbReference type="CDD" id="cd00212">
    <property type="entry name" value="PTS_IIB_glc"/>
    <property type="match status" value="1"/>
</dbReference>
<evidence type="ECO:0000256" key="7">
    <source>
        <dbReference type="ARBA" id="ARBA00022692"/>
    </source>
</evidence>
<dbReference type="InterPro" id="IPR013013">
    <property type="entry name" value="PTS_EIIC_1"/>
</dbReference>
<gene>
    <name evidence="15" type="primary">pts11BC_3</name>
    <name evidence="15" type="ORF">JCM17207_20120</name>
</gene>
<feature type="transmembrane region" description="Helical" evidence="12">
    <location>
        <begin position="151"/>
        <end position="173"/>
    </location>
</feature>
<dbReference type="Pfam" id="PF02378">
    <property type="entry name" value="PTS_EIIC"/>
    <property type="match status" value="1"/>
</dbReference>
<dbReference type="GO" id="GO:0015771">
    <property type="term" value="P:trehalose transport"/>
    <property type="evidence" value="ECO:0007669"/>
    <property type="project" value="TreeGrafter"/>
</dbReference>
<comment type="subcellular location">
    <subcellularLocation>
        <location evidence="1">Cell membrane</location>
        <topology evidence="1">Multi-pass membrane protein</topology>
    </subcellularLocation>
</comment>
<dbReference type="GO" id="GO:0016301">
    <property type="term" value="F:kinase activity"/>
    <property type="evidence" value="ECO:0007669"/>
    <property type="project" value="UniProtKB-KW"/>
</dbReference>
<feature type="transmembrane region" description="Helical" evidence="12">
    <location>
        <begin position="332"/>
        <end position="353"/>
    </location>
</feature>
<dbReference type="GO" id="GO:0008982">
    <property type="term" value="F:protein-N(PI)-phosphohistidine-sugar phosphotransferase activity"/>
    <property type="evidence" value="ECO:0007669"/>
    <property type="project" value="InterPro"/>
</dbReference>
<evidence type="ECO:0000256" key="8">
    <source>
        <dbReference type="ARBA" id="ARBA00022777"/>
    </source>
</evidence>
<dbReference type="InterPro" id="IPR018113">
    <property type="entry name" value="PTrfase_EIIB_Cys"/>
</dbReference>
<evidence type="ECO:0000313" key="15">
    <source>
        <dbReference type="EMBL" id="GJN65387.1"/>
    </source>
</evidence>
<dbReference type="PROSITE" id="PS01035">
    <property type="entry name" value="PTS_EIIB_TYPE_1_CYS"/>
    <property type="match status" value="1"/>
</dbReference>
<dbReference type="PROSITE" id="PS51098">
    <property type="entry name" value="PTS_EIIB_TYPE_1"/>
    <property type="match status" value="1"/>
</dbReference>
<dbReference type="Gene3D" id="3.30.1360.60">
    <property type="entry name" value="Glucose permease domain IIB"/>
    <property type="match status" value="1"/>
</dbReference>
<feature type="transmembrane region" description="Helical" evidence="12">
    <location>
        <begin position="110"/>
        <end position="131"/>
    </location>
</feature>
<dbReference type="GO" id="GO:0005886">
    <property type="term" value="C:plasma membrane"/>
    <property type="evidence" value="ECO:0007669"/>
    <property type="project" value="UniProtKB-SubCell"/>
</dbReference>
<evidence type="ECO:0000256" key="6">
    <source>
        <dbReference type="ARBA" id="ARBA00022683"/>
    </source>
</evidence>
<evidence type="ECO:0000256" key="11">
    <source>
        <dbReference type="PROSITE-ProRule" id="PRU00421"/>
    </source>
</evidence>
<evidence type="ECO:0000259" key="14">
    <source>
        <dbReference type="PROSITE" id="PS51103"/>
    </source>
</evidence>
<feature type="transmembrane region" description="Helical" evidence="12">
    <location>
        <begin position="365"/>
        <end position="384"/>
    </location>
</feature>
<feature type="transmembrane region" description="Helical" evidence="12">
    <location>
        <begin position="391"/>
        <end position="414"/>
    </location>
</feature>
<dbReference type="EMBL" id="BQKV01000098">
    <property type="protein sequence ID" value="GJN65387.1"/>
    <property type="molecule type" value="Genomic_DNA"/>
</dbReference>
<dbReference type="GO" id="GO:0009401">
    <property type="term" value="P:phosphoenolpyruvate-dependent sugar phosphotransferase system"/>
    <property type="evidence" value="ECO:0007669"/>
    <property type="project" value="UniProtKB-KW"/>
</dbReference>
<keyword evidence="6" id="KW-0598">Phosphotransferase system</keyword>
<sequence length="465" mass="49226">MAVRNEQIAKDVLAAVGGKSNVTSVTHCMTRLRFVLKDMGLPKQDEIKKISGVIGVVVAGGQFQVIVGQNVPKVYEALCKEGGFQEQEAINENLDAPKEKLTPKKIGSNILNYLAGSMTPLIPILMAAGMFKTVTTICGSTMLNILPAESNLYILLDFLYDAGFYFLPIYIGYTAAKKIGATPVLGAYMGGILIAPDLLALVSAGEPFSILGIPMKLVSYTQSVLPIILSVAALYYVERLFKKIVPDAAAIVFVPTFTIFVMSPIALCLLAPLGSILSNYLAIILNGVATYGGFLGKAIIASVWEFLVMTGMHTPLVLPAMTTLMETGVDQLIFVCGKCAVYATIGMSIGAFFRLHNDERSANVGYLISAVLGGVTEPILYGIGLRYRRPFLGMIAGGLAGGAYAGLMHVAVYSMSPSNILSFTGFVGGSTANLVNGIIALIISTAVSAVVTYFVGVESKPKAKA</sequence>
<evidence type="ECO:0000256" key="3">
    <source>
        <dbReference type="ARBA" id="ARBA00022475"/>
    </source>
</evidence>
<evidence type="ECO:0000259" key="13">
    <source>
        <dbReference type="PROSITE" id="PS51098"/>
    </source>
</evidence>
<dbReference type="InterPro" id="IPR050558">
    <property type="entry name" value="PTS_Sugar-Specific_Components"/>
</dbReference>
<keyword evidence="2" id="KW-0813">Transport</keyword>
<evidence type="ECO:0000256" key="4">
    <source>
        <dbReference type="ARBA" id="ARBA00022597"/>
    </source>
</evidence>
<keyword evidence="7 12" id="KW-0812">Transmembrane</keyword>
<dbReference type="GO" id="GO:0090589">
    <property type="term" value="F:protein-phosphocysteine-trehalose phosphotransferase system transporter activity"/>
    <property type="evidence" value="ECO:0007669"/>
    <property type="project" value="TreeGrafter"/>
</dbReference>
<feature type="transmembrane region" description="Helical" evidence="12">
    <location>
        <begin position="249"/>
        <end position="274"/>
    </location>
</feature>
<organism evidence="15 16">
    <name type="scientific">Faecalibacterium gallinarum</name>
    <dbReference type="NCBI Taxonomy" id="2903556"/>
    <lineage>
        <taxon>Bacteria</taxon>
        <taxon>Bacillati</taxon>
        <taxon>Bacillota</taxon>
        <taxon>Clostridia</taxon>
        <taxon>Eubacteriales</taxon>
        <taxon>Oscillospiraceae</taxon>
        <taxon>Faecalibacterium</taxon>
    </lineage>
</organism>
<feature type="domain" description="PTS EIIC type-1" evidence="14">
    <location>
        <begin position="112"/>
        <end position="465"/>
    </location>
</feature>
<accession>A0AA37MZB8</accession>
<dbReference type="Proteomes" id="UP001055185">
    <property type="component" value="Unassembled WGS sequence"/>
</dbReference>
<evidence type="ECO:0000256" key="12">
    <source>
        <dbReference type="SAM" id="Phobius"/>
    </source>
</evidence>
<feature type="domain" description="PTS EIIB type-1" evidence="13">
    <location>
        <begin position="6"/>
        <end position="88"/>
    </location>
</feature>
<feature type="transmembrane region" description="Helical" evidence="12">
    <location>
        <begin position="217"/>
        <end position="237"/>
    </location>
</feature>
<dbReference type="InterPro" id="IPR036878">
    <property type="entry name" value="Glu_permease_IIB"/>
</dbReference>
<keyword evidence="3" id="KW-1003">Cell membrane</keyword>
<dbReference type="AlphaFoldDB" id="A0AA37MZB8"/>
<dbReference type="SUPFAM" id="SSF55604">
    <property type="entry name" value="Glucose permease domain IIB"/>
    <property type="match status" value="1"/>
</dbReference>
<keyword evidence="16" id="KW-1185">Reference proteome</keyword>
<proteinExistence type="predicted"/>
<evidence type="ECO:0000256" key="9">
    <source>
        <dbReference type="ARBA" id="ARBA00022989"/>
    </source>
</evidence>
<dbReference type="FunFam" id="3.30.1360.60:FF:000001">
    <property type="entry name" value="PTS system glucose-specific IIBC component PtsG"/>
    <property type="match status" value="1"/>
</dbReference>
<keyword evidence="5" id="KW-0808">Transferase</keyword>
<keyword evidence="10 12" id="KW-0472">Membrane</keyword>
<dbReference type="InterPro" id="IPR001996">
    <property type="entry name" value="PTS_IIB_1"/>
</dbReference>
<reference evidence="15" key="1">
    <citation type="journal article" date="2022" name="Int. J. Syst. Evol. Microbiol.">
        <title>Genome-based, phenotypic and chemotaxonomic classification of Faecalibacterium strains: proposal of three novel species Faecalibacterium duncaniae sp. nov., Faecalibacterium hattorii sp. nov. and Faecalibacterium gallinarum sp. nov. .</title>
        <authorList>
            <person name="Sakamoto M."/>
            <person name="Sakurai N."/>
            <person name="Tanno H."/>
            <person name="Iino T."/>
            <person name="Ohkuma M."/>
            <person name="Endo A."/>
        </authorList>
    </citation>
    <scope>NUCLEOTIDE SEQUENCE</scope>
    <source>
        <strain evidence="15">JCM 17207</strain>
    </source>
</reference>
<keyword evidence="8" id="KW-0418">Kinase</keyword>
<dbReference type="PANTHER" id="PTHR30175:SF1">
    <property type="entry name" value="PTS SYSTEM ARBUTIN-, CELLOBIOSE-, AND SALICIN-SPECIFIC EIIBC COMPONENT-RELATED"/>
    <property type="match status" value="1"/>
</dbReference>
<dbReference type="PROSITE" id="PS51103">
    <property type="entry name" value="PTS_EIIC_TYPE_1"/>
    <property type="match status" value="1"/>
</dbReference>
<dbReference type="Pfam" id="PF00367">
    <property type="entry name" value="PTS_EIIB"/>
    <property type="match status" value="1"/>
</dbReference>
<evidence type="ECO:0000313" key="16">
    <source>
        <dbReference type="Proteomes" id="UP001055185"/>
    </source>
</evidence>
<protein>
    <submittedName>
        <fullName evidence="15">PTS fructose transporter subunit IIB</fullName>
    </submittedName>
</protein>
<keyword evidence="9 12" id="KW-1133">Transmembrane helix</keyword>
<evidence type="ECO:0000256" key="2">
    <source>
        <dbReference type="ARBA" id="ARBA00022448"/>
    </source>
</evidence>
<evidence type="ECO:0000256" key="1">
    <source>
        <dbReference type="ARBA" id="ARBA00004651"/>
    </source>
</evidence>